<evidence type="ECO:0000256" key="5">
    <source>
        <dbReference type="ARBA" id="ARBA00022723"/>
    </source>
</evidence>
<dbReference type="EMBL" id="LQZT01000042">
    <property type="protein sequence ID" value="OCW56385.1"/>
    <property type="molecule type" value="Genomic_DNA"/>
</dbReference>
<keyword evidence="10" id="KW-0233">DNA recombination</keyword>
<accession>A0A1C1YS84</accession>
<feature type="domain" description="ATP-dependent DNA ligase family profile" evidence="14">
    <location>
        <begin position="305"/>
        <end position="435"/>
    </location>
</feature>
<dbReference type="Gene3D" id="2.40.50.140">
    <property type="entry name" value="Nucleic acid-binding proteins"/>
    <property type="match status" value="1"/>
</dbReference>
<dbReference type="InterPro" id="IPR012309">
    <property type="entry name" value="DNA_ligase_ATP-dep_C"/>
</dbReference>
<gene>
    <name evidence="15" type="ORF">AWJ14_20065</name>
</gene>
<dbReference type="PROSITE" id="PS50160">
    <property type="entry name" value="DNA_LIGASE_A3"/>
    <property type="match status" value="1"/>
</dbReference>
<sequence>MDRFADLLDTLAFTPSRNAKLTLLADYLRRVPDPERGYALAALARDLDIPAVKPAQLRELIGARMDAELFAYSYDYVGDLAETIALAWPERASIPSRNDAPGVAEVVETLQAASRREGPALVEAWLDRLDPPGRYALLKLVTGGFRMGLSARLIKQALAGFGQVEVNEIEELWHGLAPPYLDLFAWLEGTGDKPVNAAAAPFRPVMLSHAIDEADFERLDPADFAAEWKWDGIRVQAVSERGINRLYTRTGDDISASFPDLVDAIAFDGALDGELLVARPGEGGVETGSFSDLQQRLNRKTVTAKQVREHPAFFRAYDILQDGREDLRALPFIARRARLDAFVAGLDPARFDCSPLLDFADWDELARLRADPPFAVIEGVMIKRKAAPYLPGRPKGEWFKWKRDPFLIDAVLMYAQRGHGKRSGYYSDYTFGVWREPGELVPVGKAYFGFTDEELLKIDKYVRDNTIERFGPVRSVRAGPDKGLVFEVAFEGINRSSRHKSGVAMRFPRISRLRWDKPPAEADRLETLERMIDGED</sequence>
<dbReference type="InterPro" id="IPR012340">
    <property type="entry name" value="NA-bd_OB-fold"/>
</dbReference>
<dbReference type="NCBIfam" id="TIGR04120">
    <property type="entry name" value="DNA_lig_bact"/>
    <property type="match status" value="1"/>
</dbReference>
<dbReference type="PANTHER" id="PTHR45674">
    <property type="entry name" value="DNA LIGASE 1/3 FAMILY MEMBER"/>
    <property type="match status" value="1"/>
</dbReference>
<dbReference type="Pfam" id="PF04679">
    <property type="entry name" value="DNA_ligase_A_C"/>
    <property type="match status" value="1"/>
</dbReference>
<evidence type="ECO:0000256" key="3">
    <source>
        <dbReference type="ARBA" id="ARBA00022618"/>
    </source>
</evidence>
<comment type="catalytic activity">
    <reaction evidence="13">
        <text>ATP + (deoxyribonucleotide)n-3'-hydroxyl + 5'-phospho-(deoxyribonucleotide)m = (deoxyribonucleotide)n+m + AMP + diphosphate.</text>
        <dbReference type="EC" id="6.5.1.1"/>
    </reaction>
</comment>
<dbReference type="PROSITE" id="PS00697">
    <property type="entry name" value="DNA_LIGASE_A1"/>
    <property type="match status" value="1"/>
</dbReference>
<keyword evidence="5" id="KW-0479">Metal-binding</keyword>
<evidence type="ECO:0000256" key="9">
    <source>
        <dbReference type="ARBA" id="ARBA00022842"/>
    </source>
</evidence>
<dbReference type="GO" id="GO:0003910">
    <property type="term" value="F:DNA ligase (ATP) activity"/>
    <property type="evidence" value="ECO:0007669"/>
    <property type="project" value="UniProtKB-EC"/>
</dbReference>
<dbReference type="RefSeq" id="WP_066182488.1">
    <property type="nucleotide sequence ID" value="NZ_LQZT01000042.1"/>
</dbReference>
<dbReference type="InterPro" id="IPR012310">
    <property type="entry name" value="DNA_ligase_ATP-dep_cent"/>
</dbReference>
<evidence type="ECO:0000256" key="8">
    <source>
        <dbReference type="ARBA" id="ARBA00022840"/>
    </source>
</evidence>
<keyword evidence="3" id="KW-0132">Cell division</keyword>
<evidence type="ECO:0000256" key="7">
    <source>
        <dbReference type="ARBA" id="ARBA00022763"/>
    </source>
</evidence>
<dbReference type="Gene3D" id="3.30.470.30">
    <property type="entry name" value="DNA ligase/mRNA capping enzyme"/>
    <property type="match status" value="1"/>
</dbReference>
<evidence type="ECO:0000256" key="2">
    <source>
        <dbReference type="ARBA" id="ARBA00022598"/>
    </source>
</evidence>
<dbReference type="InterPro" id="IPR050191">
    <property type="entry name" value="ATP-dep_DNA_ligase"/>
</dbReference>
<evidence type="ECO:0000256" key="10">
    <source>
        <dbReference type="ARBA" id="ARBA00023172"/>
    </source>
</evidence>
<dbReference type="GO" id="GO:0051301">
    <property type="term" value="P:cell division"/>
    <property type="evidence" value="ECO:0007669"/>
    <property type="project" value="UniProtKB-KW"/>
</dbReference>
<evidence type="ECO:0000256" key="13">
    <source>
        <dbReference type="ARBA" id="ARBA00034003"/>
    </source>
</evidence>
<dbReference type="SUPFAM" id="SSF56091">
    <property type="entry name" value="DNA ligase/mRNA capping enzyme, catalytic domain"/>
    <property type="match status" value="1"/>
</dbReference>
<dbReference type="InterPro" id="IPR012308">
    <property type="entry name" value="DNA_ligase_ATP-dep_N"/>
</dbReference>
<keyword evidence="12" id="KW-0131">Cell cycle</keyword>
<dbReference type="GO" id="GO:0003677">
    <property type="term" value="F:DNA binding"/>
    <property type="evidence" value="ECO:0007669"/>
    <property type="project" value="InterPro"/>
</dbReference>
<dbReference type="EC" id="6.5.1.1" evidence="1"/>
<dbReference type="GO" id="GO:0046872">
    <property type="term" value="F:metal ion binding"/>
    <property type="evidence" value="ECO:0007669"/>
    <property type="project" value="UniProtKB-KW"/>
</dbReference>
<dbReference type="InterPro" id="IPR036599">
    <property type="entry name" value="DNA_ligase_N_sf"/>
</dbReference>
<dbReference type="OrthoDB" id="9767858at2"/>
<evidence type="ECO:0000256" key="11">
    <source>
        <dbReference type="ARBA" id="ARBA00023204"/>
    </source>
</evidence>
<organism evidence="15 16">
    <name type="scientific">Hoeflea olei</name>
    <dbReference type="NCBI Taxonomy" id="1480615"/>
    <lineage>
        <taxon>Bacteria</taxon>
        <taxon>Pseudomonadati</taxon>
        <taxon>Pseudomonadota</taxon>
        <taxon>Alphaproteobacteria</taxon>
        <taxon>Hyphomicrobiales</taxon>
        <taxon>Rhizobiaceae</taxon>
        <taxon>Hoeflea</taxon>
    </lineage>
</organism>
<evidence type="ECO:0000256" key="6">
    <source>
        <dbReference type="ARBA" id="ARBA00022741"/>
    </source>
</evidence>
<dbReference type="SUPFAM" id="SSF50249">
    <property type="entry name" value="Nucleic acid-binding proteins"/>
    <property type="match status" value="1"/>
</dbReference>
<dbReference type="GO" id="GO:0006260">
    <property type="term" value="P:DNA replication"/>
    <property type="evidence" value="ECO:0007669"/>
    <property type="project" value="UniProtKB-KW"/>
</dbReference>
<keyword evidence="11" id="KW-0234">DNA repair</keyword>
<protein>
    <recommendedName>
        <fullName evidence="1">DNA ligase (ATP)</fullName>
        <ecNumber evidence="1">6.5.1.1</ecNumber>
    </recommendedName>
</protein>
<evidence type="ECO:0000256" key="1">
    <source>
        <dbReference type="ARBA" id="ARBA00012727"/>
    </source>
</evidence>
<dbReference type="AlphaFoldDB" id="A0A1C1YS84"/>
<name>A0A1C1YS84_9HYPH</name>
<dbReference type="InterPro" id="IPR026333">
    <property type="entry name" value="ATP_dep_DNA_lig_pp_1105_fam"/>
</dbReference>
<dbReference type="Pfam" id="PF04675">
    <property type="entry name" value="DNA_ligase_A_N"/>
    <property type="match status" value="1"/>
</dbReference>
<dbReference type="GO" id="GO:0006281">
    <property type="term" value="P:DNA repair"/>
    <property type="evidence" value="ECO:0007669"/>
    <property type="project" value="UniProtKB-KW"/>
</dbReference>
<dbReference type="Proteomes" id="UP000094795">
    <property type="component" value="Unassembled WGS sequence"/>
</dbReference>
<keyword evidence="6" id="KW-0547">Nucleotide-binding</keyword>
<keyword evidence="16" id="KW-1185">Reference proteome</keyword>
<keyword evidence="7" id="KW-0227">DNA damage</keyword>
<keyword evidence="4" id="KW-0235">DNA replication</keyword>
<reference evidence="15 16" key="1">
    <citation type="submission" date="2015-12" db="EMBL/GenBank/DDBJ databases">
        <authorList>
            <person name="Shamseldin A."/>
            <person name="Moawad H."/>
            <person name="Abd El-Rahim W.M."/>
            <person name="Sadowsky M.J."/>
        </authorList>
    </citation>
    <scope>NUCLEOTIDE SEQUENCE [LARGE SCALE GENOMIC DNA]</scope>
    <source>
        <strain evidence="15 16">JC234</strain>
    </source>
</reference>
<dbReference type="STRING" id="1480615.AWJ14_20065"/>
<proteinExistence type="predicted"/>
<dbReference type="Pfam" id="PF01068">
    <property type="entry name" value="DNA_ligase_A_M"/>
    <property type="match status" value="1"/>
</dbReference>
<dbReference type="PANTHER" id="PTHR45674:SF13">
    <property type="entry name" value="DNA LIGASE-RELATED"/>
    <property type="match status" value="1"/>
</dbReference>
<dbReference type="GO" id="GO:0006310">
    <property type="term" value="P:DNA recombination"/>
    <property type="evidence" value="ECO:0007669"/>
    <property type="project" value="UniProtKB-KW"/>
</dbReference>
<evidence type="ECO:0000256" key="4">
    <source>
        <dbReference type="ARBA" id="ARBA00022705"/>
    </source>
</evidence>
<dbReference type="NCBIfam" id="NF006701">
    <property type="entry name" value="PRK09247.1"/>
    <property type="match status" value="1"/>
</dbReference>
<dbReference type="GO" id="GO:0005524">
    <property type="term" value="F:ATP binding"/>
    <property type="evidence" value="ECO:0007669"/>
    <property type="project" value="UniProtKB-KW"/>
</dbReference>
<comment type="caution">
    <text evidence="15">The sequence shown here is derived from an EMBL/GenBank/DDBJ whole genome shotgun (WGS) entry which is preliminary data.</text>
</comment>
<keyword evidence="2 15" id="KW-0436">Ligase</keyword>
<dbReference type="CDD" id="cd07897">
    <property type="entry name" value="Adenylation_DNA_ligase_Bac1"/>
    <property type="match status" value="1"/>
</dbReference>
<evidence type="ECO:0000313" key="15">
    <source>
        <dbReference type="EMBL" id="OCW56385.1"/>
    </source>
</evidence>
<evidence type="ECO:0000313" key="16">
    <source>
        <dbReference type="Proteomes" id="UP000094795"/>
    </source>
</evidence>
<keyword evidence="8" id="KW-0067">ATP-binding</keyword>
<dbReference type="InterPro" id="IPR016059">
    <property type="entry name" value="DNA_ligase_ATP-dep_CS"/>
</dbReference>
<dbReference type="Gene3D" id="1.10.3260.10">
    <property type="entry name" value="DNA ligase, ATP-dependent, N-terminal domain"/>
    <property type="match status" value="1"/>
</dbReference>
<evidence type="ECO:0000259" key="14">
    <source>
        <dbReference type="PROSITE" id="PS50160"/>
    </source>
</evidence>
<keyword evidence="9" id="KW-0460">Magnesium</keyword>
<dbReference type="FunFam" id="2.40.50.140:FF:000228">
    <property type="entry name" value="ATP-dependent DNA ligase"/>
    <property type="match status" value="1"/>
</dbReference>
<evidence type="ECO:0000256" key="12">
    <source>
        <dbReference type="ARBA" id="ARBA00023306"/>
    </source>
</evidence>
<dbReference type="CDD" id="cd07972">
    <property type="entry name" value="OBF_DNA_ligase_Arch_LigB"/>
    <property type="match status" value="1"/>
</dbReference>